<evidence type="ECO:0000313" key="3">
    <source>
        <dbReference type="Proteomes" id="UP001470230"/>
    </source>
</evidence>
<feature type="domain" description="Protein kinase" evidence="1">
    <location>
        <begin position="792"/>
        <end position="1113"/>
    </location>
</feature>
<dbReference type="InterPro" id="IPR053235">
    <property type="entry name" value="Ser_Thr_kinase"/>
</dbReference>
<dbReference type="Pfam" id="PF00069">
    <property type="entry name" value="Pkinase"/>
    <property type="match status" value="1"/>
</dbReference>
<gene>
    <name evidence="2" type="ORF">M9Y10_007605</name>
</gene>
<dbReference type="Gene3D" id="1.10.510.10">
    <property type="entry name" value="Transferase(Phosphotransferase) domain 1"/>
    <property type="match status" value="2"/>
</dbReference>
<comment type="caution">
    <text evidence="2">The sequence shown here is derived from an EMBL/GenBank/DDBJ whole genome shotgun (WGS) entry which is preliminary data.</text>
</comment>
<dbReference type="PROSITE" id="PS50011">
    <property type="entry name" value="PROTEIN_KINASE_DOM"/>
    <property type="match status" value="2"/>
</dbReference>
<dbReference type="InterPro" id="IPR001245">
    <property type="entry name" value="Ser-Thr/Tyr_kinase_cat_dom"/>
</dbReference>
<dbReference type="SMART" id="SM00220">
    <property type="entry name" value="S_TKc"/>
    <property type="match status" value="1"/>
</dbReference>
<dbReference type="InterPro" id="IPR011009">
    <property type="entry name" value="Kinase-like_dom_sf"/>
</dbReference>
<dbReference type="SMART" id="SM00671">
    <property type="entry name" value="SEL1"/>
    <property type="match status" value="2"/>
</dbReference>
<dbReference type="SUPFAM" id="SSF56112">
    <property type="entry name" value="Protein kinase-like (PK-like)"/>
    <property type="match status" value="2"/>
</dbReference>
<dbReference type="SUPFAM" id="SSF81901">
    <property type="entry name" value="HCP-like"/>
    <property type="match status" value="1"/>
</dbReference>
<feature type="domain" description="Protein kinase" evidence="1">
    <location>
        <begin position="205"/>
        <end position="438"/>
    </location>
</feature>
<sequence>MIKLFDRFKEAYKAKIISFDYELFAETLYKFNFLLINSASDINTEIGEEIVNKIRESQDLVISAYEEKNEINNKRYLLICLERMMIIIDETNLRLIDKYLKAYYDQTVLFLSQSGEIFQEHIKIDYSIETEKNKDFINSLYENFKRIQMKKKDEMIDEFWNIIKECLLKYLLKKNYHLTFSKRGEKFNLNEGNAHEKKGMKKEECIELKSINSTPTSLIKLFYNVREDILFIGKIIFDAQEYSKLQEREICNLSQISHPFLPKFYGIFNHLQMNTIAIEFISGCTLQNFIKPEVRYEKRMKIIIEIMFVLEYLHDHKFIYRDLKPNNVMIDSNGTVVLIDFDRMIRSDVAITGTYTFSLYTAPDEIYTIKSDIYSLGLTIFFIMTGKNPTKKGNDESEFNFEDIPEEFKKIKDICYKCTKTNPESRPSITELIVEFYIDYYKFYKKELFDSILVPLSKLENPRSQCELGILHYEGKSIQKDDCKAFQLLCLSANQNYPKAQHYIGRMYYEGNRFFIKNDSIAYQYFSLSSSEYLQSKDFCELIEQNLKTIDISFQSLPLEIQSQIHHTGNPILKKIYSSFQFHYLSLYEINSDKYTYSEQMLKNYILNTLKQFKLITYRFMNAIEKQIFSFYFFSKKRECSKSDVDTIICTEGNCFLIECIDKYLITDVLDLTKSTLINLSDDPFGFNKDELEEIENFTTSLDIPHSLKFMCSPIIAYMIRRYFYPSYFFKDPSFFIFKPDSQNNEIEIKKKLENLIFSKRGNQNEADYQSIQSEVYNDINENEYQNNIYTFQEQDFIVLRTFHSSSEVNHCLVMHKESLFIFMMKMIDNQTKYEKEISFCSKYSHRCFTKFYGFVKNNENIVGFVYEFMSNGNLEDYLKNSPYEITPIYVHTSMNRIFQGIDYLHSHSLAHSNLNLKNIFVDHNFLPFISDFNSIESKEKEASNIQSFCHIIQFLCDIYLRKHRNYEMLDKIIQLCNDNKENKQIQYTDVKEILMIELKSSDILIDCEKNYEELIQYIYENIIISHSTSILLYLDPIIPFISSKPNYSLPPPLDNKKITIPQFTKTVEQREYEGCIYIEEIIFEIPSSITSIDTSAFESFIDALEHSKNKRN</sequence>
<dbReference type="InterPro" id="IPR011990">
    <property type="entry name" value="TPR-like_helical_dom_sf"/>
</dbReference>
<dbReference type="Gene3D" id="1.25.40.10">
    <property type="entry name" value="Tetratricopeptide repeat domain"/>
    <property type="match status" value="1"/>
</dbReference>
<reference evidence="2 3" key="1">
    <citation type="submission" date="2024-04" db="EMBL/GenBank/DDBJ databases">
        <title>Tritrichomonas musculus Genome.</title>
        <authorList>
            <person name="Alves-Ferreira E."/>
            <person name="Grigg M."/>
            <person name="Lorenzi H."/>
            <person name="Galac M."/>
        </authorList>
    </citation>
    <scope>NUCLEOTIDE SEQUENCE [LARGE SCALE GENOMIC DNA]</scope>
    <source>
        <strain evidence="2 3">EAF2021</strain>
    </source>
</reference>
<dbReference type="Pfam" id="PF08238">
    <property type="entry name" value="Sel1"/>
    <property type="match status" value="2"/>
</dbReference>
<name>A0ABR2J2P9_9EUKA</name>
<dbReference type="InterPro" id="IPR000719">
    <property type="entry name" value="Prot_kinase_dom"/>
</dbReference>
<dbReference type="PANTHER" id="PTHR24361">
    <property type="entry name" value="MITOGEN-ACTIVATED KINASE KINASE KINASE"/>
    <property type="match status" value="1"/>
</dbReference>
<protein>
    <recommendedName>
        <fullName evidence="1">Protein kinase domain-containing protein</fullName>
    </recommendedName>
</protein>
<organism evidence="2 3">
    <name type="scientific">Tritrichomonas musculus</name>
    <dbReference type="NCBI Taxonomy" id="1915356"/>
    <lineage>
        <taxon>Eukaryota</taxon>
        <taxon>Metamonada</taxon>
        <taxon>Parabasalia</taxon>
        <taxon>Tritrichomonadida</taxon>
        <taxon>Tritrichomonadidae</taxon>
        <taxon>Tritrichomonas</taxon>
    </lineage>
</organism>
<dbReference type="InterPro" id="IPR006597">
    <property type="entry name" value="Sel1-like"/>
</dbReference>
<accession>A0ABR2J2P9</accession>
<evidence type="ECO:0000259" key="1">
    <source>
        <dbReference type="PROSITE" id="PS50011"/>
    </source>
</evidence>
<dbReference type="Proteomes" id="UP001470230">
    <property type="component" value="Unassembled WGS sequence"/>
</dbReference>
<proteinExistence type="predicted"/>
<dbReference type="PROSITE" id="PS00108">
    <property type="entry name" value="PROTEIN_KINASE_ST"/>
    <property type="match status" value="1"/>
</dbReference>
<dbReference type="EMBL" id="JAPFFF010000013">
    <property type="protein sequence ID" value="KAK8871860.1"/>
    <property type="molecule type" value="Genomic_DNA"/>
</dbReference>
<evidence type="ECO:0000313" key="2">
    <source>
        <dbReference type="EMBL" id="KAK8871860.1"/>
    </source>
</evidence>
<keyword evidence="3" id="KW-1185">Reference proteome</keyword>
<dbReference type="InterPro" id="IPR008271">
    <property type="entry name" value="Ser/Thr_kinase_AS"/>
</dbReference>
<dbReference type="Pfam" id="PF07714">
    <property type="entry name" value="PK_Tyr_Ser-Thr"/>
    <property type="match status" value="1"/>
</dbReference>